<feature type="region of interest" description="Disordered" evidence="1">
    <location>
        <begin position="199"/>
        <end position="236"/>
    </location>
</feature>
<evidence type="ECO:0000313" key="2">
    <source>
        <dbReference type="EMBL" id="KRX09339.1"/>
    </source>
</evidence>
<feature type="region of interest" description="Disordered" evidence="1">
    <location>
        <begin position="71"/>
        <end position="94"/>
    </location>
</feature>
<keyword evidence="3" id="KW-1185">Reference proteome</keyword>
<feature type="region of interest" description="Disordered" evidence="1">
    <location>
        <begin position="1"/>
        <end position="20"/>
    </location>
</feature>
<evidence type="ECO:0000256" key="1">
    <source>
        <dbReference type="SAM" id="MobiDB-lite"/>
    </source>
</evidence>
<gene>
    <name evidence="2" type="ORF">PPERSA_09223</name>
</gene>
<dbReference type="Proteomes" id="UP000054937">
    <property type="component" value="Unassembled WGS sequence"/>
</dbReference>
<dbReference type="InParanoid" id="A0A0V0R4C5"/>
<dbReference type="EMBL" id="LDAU01000052">
    <property type="protein sequence ID" value="KRX09339.1"/>
    <property type="molecule type" value="Genomic_DNA"/>
</dbReference>
<dbReference type="AlphaFoldDB" id="A0A0V0R4C5"/>
<evidence type="ECO:0008006" key="4">
    <source>
        <dbReference type="Google" id="ProtNLM"/>
    </source>
</evidence>
<organism evidence="2 3">
    <name type="scientific">Pseudocohnilembus persalinus</name>
    <name type="common">Ciliate</name>
    <dbReference type="NCBI Taxonomy" id="266149"/>
    <lineage>
        <taxon>Eukaryota</taxon>
        <taxon>Sar</taxon>
        <taxon>Alveolata</taxon>
        <taxon>Ciliophora</taxon>
        <taxon>Intramacronucleata</taxon>
        <taxon>Oligohymenophorea</taxon>
        <taxon>Scuticociliatia</taxon>
        <taxon>Philasterida</taxon>
        <taxon>Pseudocohnilembidae</taxon>
        <taxon>Pseudocohnilembus</taxon>
    </lineage>
</organism>
<dbReference type="OrthoDB" id="9991459at2759"/>
<proteinExistence type="predicted"/>
<accession>A0A0V0R4C5</accession>
<protein>
    <recommendedName>
        <fullName evidence="4">NYN domain-containing protein</fullName>
    </recommendedName>
</protein>
<reference evidence="2 3" key="1">
    <citation type="journal article" date="2015" name="Sci. Rep.">
        <title>Genome of the facultative scuticociliatosis pathogen Pseudocohnilembus persalinus provides insight into its virulence through horizontal gene transfer.</title>
        <authorList>
            <person name="Xiong J."/>
            <person name="Wang G."/>
            <person name="Cheng J."/>
            <person name="Tian M."/>
            <person name="Pan X."/>
            <person name="Warren A."/>
            <person name="Jiang C."/>
            <person name="Yuan D."/>
            <person name="Miao W."/>
        </authorList>
    </citation>
    <scope>NUCLEOTIDE SEQUENCE [LARGE SCALE GENOMIC DNA]</scope>
    <source>
        <strain evidence="2">36N120E</strain>
    </source>
</reference>
<name>A0A0V0R4C5_PSEPJ</name>
<sequence length="421" mass="50586">MQMEQEITKNPDFQHLEQGKKEKNNLKFREIYLENKNLVLEMVELGFCNMKQVLKQIYKNKGQKEKIIENLKKKQEKDSEKSQKQQEKQQKDENSYSEQFMALIQKGYKNPVQVYKTLQKVNGDQQEAEKILEFKIKNSKFLKESKNRSFSEQKEQIKFLLQNQIERPVMINQVLRRFENDCQKALKFFQELEENKEKKGKFERKEKKEKNEKNEKKLEKEEKIKERREKKQRKDQEFGQLAENIKGLSLEDWQEKFEYLYVDGNNLFYVLPAIRNLIIQNRGKGQEQAEKILGELVRKYSEKFKKMQKTVLIFDSTRRVENGQKFQVLSARPNFQTSDDNFVFLSENFSQEQKEKSVFITSDRGLVQRLQENGVKFCVKSGLFFDQMKNVLEAQFEEIVQDGVKEFQKEQHLKQQQQKKE</sequence>
<dbReference type="OMA" id="RRFENDC"/>
<comment type="caution">
    <text evidence="2">The sequence shown here is derived from an EMBL/GenBank/DDBJ whole genome shotgun (WGS) entry which is preliminary data.</text>
</comment>
<feature type="compositionally biased region" description="Basic and acidic residues" evidence="1">
    <location>
        <begin position="203"/>
        <end position="236"/>
    </location>
</feature>
<evidence type="ECO:0000313" key="3">
    <source>
        <dbReference type="Proteomes" id="UP000054937"/>
    </source>
</evidence>